<sequence length="115" mass="12890">MKLRGFQDKIINDKADVIVVAAANQSGKTTTAVVKVLHHAMLVPNASVLIVSRSEQQAIYILDEVRWAMRRSGIKWQPIMDEVENRTEIHITNEDGKGVSVIRCLPPTQRVLAYP</sequence>
<comment type="caution">
    <text evidence="1">The sequence shown here is derived from an EMBL/GenBank/DDBJ whole genome shotgun (WGS) entry which is preliminary data.</text>
</comment>
<dbReference type="Gene3D" id="3.40.50.300">
    <property type="entry name" value="P-loop containing nucleotide triphosphate hydrolases"/>
    <property type="match status" value="1"/>
</dbReference>
<evidence type="ECO:0000313" key="1">
    <source>
        <dbReference type="EMBL" id="KKL48618.1"/>
    </source>
</evidence>
<accession>A0A0F9CH14</accession>
<protein>
    <submittedName>
        <fullName evidence="1">Uncharacterized protein</fullName>
    </submittedName>
</protein>
<dbReference type="InterPro" id="IPR027417">
    <property type="entry name" value="P-loop_NTPase"/>
</dbReference>
<dbReference type="AlphaFoldDB" id="A0A0F9CH14"/>
<reference evidence="1" key="1">
    <citation type="journal article" date="2015" name="Nature">
        <title>Complex archaea that bridge the gap between prokaryotes and eukaryotes.</title>
        <authorList>
            <person name="Spang A."/>
            <person name="Saw J.H."/>
            <person name="Jorgensen S.L."/>
            <person name="Zaremba-Niedzwiedzka K."/>
            <person name="Martijn J."/>
            <person name="Lind A.E."/>
            <person name="van Eijk R."/>
            <person name="Schleper C."/>
            <person name="Guy L."/>
            <person name="Ettema T.J."/>
        </authorList>
    </citation>
    <scope>NUCLEOTIDE SEQUENCE</scope>
</reference>
<feature type="non-terminal residue" evidence="1">
    <location>
        <position position="115"/>
    </location>
</feature>
<dbReference type="EMBL" id="LAZR01033256">
    <property type="protein sequence ID" value="KKL48618.1"/>
    <property type="molecule type" value="Genomic_DNA"/>
</dbReference>
<dbReference type="SUPFAM" id="SSF52540">
    <property type="entry name" value="P-loop containing nucleoside triphosphate hydrolases"/>
    <property type="match status" value="1"/>
</dbReference>
<name>A0A0F9CH14_9ZZZZ</name>
<proteinExistence type="predicted"/>
<organism evidence="1">
    <name type="scientific">marine sediment metagenome</name>
    <dbReference type="NCBI Taxonomy" id="412755"/>
    <lineage>
        <taxon>unclassified sequences</taxon>
        <taxon>metagenomes</taxon>
        <taxon>ecological metagenomes</taxon>
    </lineage>
</organism>
<gene>
    <name evidence="1" type="ORF">LCGC14_2323740</name>
</gene>